<keyword evidence="5" id="KW-0812">Transmembrane</keyword>
<keyword evidence="5" id="KW-0472">Membrane</keyword>
<dbReference type="Pfam" id="PF00106">
    <property type="entry name" value="adh_short"/>
    <property type="match status" value="1"/>
</dbReference>
<dbReference type="AlphaFoldDB" id="A0A8D8SL06"/>
<evidence type="ECO:0000256" key="5">
    <source>
        <dbReference type="SAM" id="Phobius"/>
    </source>
</evidence>
<protein>
    <submittedName>
        <fullName evidence="7">Dehydrogenase/reductase SDR family protein 7-like</fullName>
    </submittedName>
</protein>
<evidence type="ECO:0000256" key="4">
    <source>
        <dbReference type="RuleBase" id="RU000363"/>
    </source>
</evidence>
<dbReference type="PRINTS" id="PR00081">
    <property type="entry name" value="GDHRDH"/>
</dbReference>
<dbReference type="EMBL" id="HBUF01055336">
    <property type="protein sequence ID" value="CAG6623630.1"/>
    <property type="molecule type" value="Transcribed_RNA"/>
</dbReference>
<dbReference type="PANTHER" id="PTHR44196:SF1">
    <property type="entry name" value="DEHYDROGENASE_REDUCTASE SDR FAMILY MEMBER 7B"/>
    <property type="match status" value="1"/>
</dbReference>
<dbReference type="InterPro" id="IPR002347">
    <property type="entry name" value="SDR_fam"/>
</dbReference>
<dbReference type="InterPro" id="IPR057326">
    <property type="entry name" value="KR_dom"/>
</dbReference>
<feature type="transmembrane region" description="Helical" evidence="5">
    <location>
        <begin position="46"/>
        <end position="65"/>
    </location>
</feature>
<dbReference type="InterPro" id="IPR036291">
    <property type="entry name" value="NAD(P)-bd_dom_sf"/>
</dbReference>
<dbReference type="GO" id="GO:0016020">
    <property type="term" value="C:membrane"/>
    <property type="evidence" value="ECO:0007669"/>
    <property type="project" value="TreeGrafter"/>
</dbReference>
<dbReference type="GO" id="GO:0006629">
    <property type="term" value="P:lipid metabolic process"/>
    <property type="evidence" value="ECO:0007669"/>
    <property type="project" value="UniProtKB-ARBA"/>
</dbReference>
<organism evidence="7">
    <name type="scientific">Cacopsylla melanoneura</name>
    <dbReference type="NCBI Taxonomy" id="428564"/>
    <lineage>
        <taxon>Eukaryota</taxon>
        <taxon>Metazoa</taxon>
        <taxon>Ecdysozoa</taxon>
        <taxon>Arthropoda</taxon>
        <taxon>Hexapoda</taxon>
        <taxon>Insecta</taxon>
        <taxon>Pterygota</taxon>
        <taxon>Neoptera</taxon>
        <taxon>Paraneoptera</taxon>
        <taxon>Hemiptera</taxon>
        <taxon>Sternorrhyncha</taxon>
        <taxon>Psylloidea</taxon>
        <taxon>Psyllidae</taxon>
        <taxon>Psyllinae</taxon>
        <taxon>Cacopsylla</taxon>
    </lineage>
</organism>
<sequence length="331" mass="36975">MYSDNMFGMNISTSFWVWLLKVIWIPSVPLYILYRYLKYKKGRAMLIGKVVLITGASSGLGEALAHKFYMCGCRLILASRRRDELERVKNDLMKRMADIPTYAPVVLELDLSDFTTMEERMDTALSIFSHIDILINNGGISYRGDIMSTNTDVDYKVMLVNYFGQVAITKALLPSMTRRRSGHIVTVSSVQGKIAIPHRSAYAASKHALQAFCDTLRAEVASTGVKVTLISPGYIHTRLSMNAITGSGHTYGVMDEATATGYTPEYVAQRTLEAVIADEKDVVISSLGPRLAILLRCLLPRLYFYIMRRRAKKISHAAGGHHQPPGTRKNK</sequence>
<accession>A0A8D8SL06</accession>
<dbReference type="EMBL" id="HBUF01389424">
    <property type="protein sequence ID" value="CAG6733313.1"/>
    <property type="molecule type" value="Transcribed_RNA"/>
</dbReference>
<evidence type="ECO:0000313" key="7">
    <source>
        <dbReference type="EMBL" id="CAG6671740.1"/>
    </source>
</evidence>
<keyword evidence="5" id="KW-1133">Transmembrane helix</keyword>
<dbReference type="EMBL" id="HBUF01055335">
    <property type="protein sequence ID" value="CAG6623629.1"/>
    <property type="molecule type" value="Transcribed_RNA"/>
</dbReference>
<keyword evidence="2" id="KW-0560">Oxidoreductase</keyword>
<dbReference type="EMBL" id="HBUF01679944">
    <property type="protein sequence ID" value="CAG6792166.1"/>
    <property type="molecule type" value="Transcribed_RNA"/>
</dbReference>
<feature type="transmembrane region" description="Helical" evidence="5">
    <location>
        <begin position="15"/>
        <end position="34"/>
    </location>
</feature>
<dbReference type="PRINTS" id="PR00080">
    <property type="entry name" value="SDRFAMILY"/>
</dbReference>
<dbReference type="EMBL" id="HBUF01389423">
    <property type="protein sequence ID" value="CAG6733312.1"/>
    <property type="molecule type" value="Transcribed_RNA"/>
</dbReference>
<dbReference type="Gene3D" id="3.40.50.720">
    <property type="entry name" value="NAD(P)-binding Rossmann-like Domain"/>
    <property type="match status" value="1"/>
</dbReference>
<dbReference type="CDD" id="cd05332">
    <property type="entry name" value="11beta-HSD1_like_SDR_c"/>
    <property type="match status" value="1"/>
</dbReference>
<name>A0A8D8SL06_9HEMI</name>
<dbReference type="PANTHER" id="PTHR44196">
    <property type="entry name" value="DEHYDROGENASE/REDUCTASE SDR FAMILY MEMBER 7B"/>
    <property type="match status" value="1"/>
</dbReference>
<evidence type="ECO:0000256" key="3">
    <source>
        <dbReference type="ARBA" id="ARBA00037096"/>
    </source>
</evidence>
<evidence type="ECO:0000256" key="2">
    <source>
        <dbReference type="ARBA" id="ARBA00023002"/>
    </source>
</evidence>
<dbReference type="EMBL" id="HBUF01226781">
    <property type="protein sequence ID" value="CAG6671740.1"/>
    <property type="molecule type" value="Transcribed_RNA"/>
</dbReference>
<comment type="similarity">
    <text evidence="1 4">Belongs to the short-chain dehydrogenases/reductases (SDR) family.</text>
</comment>
<dbReference type="InterPro" id="IPR020904">
    <property type="entry name" value="Sc_DH/Rdtase_CS"/>
</dbReference>
<dbReference type="PROSITE" id="PS00061">
    <property type="entry name" value="ADH_SHORT"/>
    <property type="match status" value="1"/>
</dbReference>
<comment type="function">
    <text evidence="3">Putative oxidoreductase.</text>
</comment>
<dbReference type="EMBL" id="HBUF01679945">
    <property type="protein sequence ID" value="CAG6792167.1"/>
    <property type="molecule type" value="Transcribed_RNA"/>
</dbReference>
<feature type="domain" description="Ketoreductase" evidence="6">
    <location>
        <begin position="49"/>
        <end position="233"/>
    </location>
</feature>
<dbReference type="SMART" id="SM00822">
    <property type="entry name" value="PKS_KR"/>
    <property type="match status" value="1"/>
</dbReference>
<dbReference type="EMBL" id="HBUF01226780">
    <property type="protein sequence ID" value="CAG6671739.1"/>
    <property type="molecule type" value="Transcribed_RNA"/>
</dbReference>
<dbReference type="GO" id="GO:0016491">
    <property type="term" value="F:oxidoreductase activity"/>
    <property type="evidence" value="ECO:0007669"/>
    <property type="project" value="UniProtKB-KW"/>
</dbReference>
<evidence type="ECO:0000256" key="1">
    <source>
        <dbReference type="ARBA" id="ARBA00006484"/>
    </source>
</evidence>
<proteinExistence type="inferred from homology"/>
<dbReference type="SUPFAM" id="SSF51735">
    <property type="entry name" value="NAD(P)-binding Rossmann-fold domains"/>
    <property type="match status" value="1"/>
</dbReference>
<dbReference type="NCBIfam" id="NF004825">
    <property type="entry name" value="PRK06181.1"/>
    <property type="match status" value="1"/>
</dbReference>
<reference evidence="7" key="1">
    <citation type="submission" date="2021-05" db="EMBL/GenBank/DDBJ databases">
        <authorList>
            <person name="Alioto T."/>
            <person name="Alioto T."/>
            <person name="Gomez Garrido J."/>
        </authorList>
    </citation>
    <scope>NUCLEOTIDE SEQUENCE</scope>
</reference>
<evidence type="ECO:0000259" key="6">
    <source>
        <dbReference type="SMART" id="SM00822"/>
    </source>
</evidence>